<sequence>MAMAEGRTWSKAEIEAFLAAEDLKYQKITLPHGLSTPGADRKEVCEIAFAGGITGKTVLDIGSYLGYFCFEALERGAAAATGLEVDPGKLRQARTLAEIKGLNAEFVMDDIETKALDRRYDIVLCLNVLHHLFNPIGVLHKLAEATRDRLVLEVASLNPRDARKLGVGALTRQLIGKLPVVFIGRGVPSFKSQGEVQKYFFTPAAVLRILGSQRALFSRIEIVPSSHKQRFIVVATRRRIGTLVIVSGPTSSGKSTFLKRIGDGQLPPELAAELPSSSRNWPMTGAGQLLQTQHTATPSLPPHDLEGAVLHYDFLRPFATGCQEYPRDQALDLIACAEKVVVVVLKPDMERLSRQLHDNEIAVKPDKGLLYKLASKAGLRRKKRHRQLAQLYAQAGWVDGWYGRWNDFIRSTAPGAKVITVDESWYGSVPKA</sequence>
<comment type="caution">
    <text evidence="2">The sequence shown here is derived from an EMBL/GenBank/DDBJ whole genome shotgun (WGS) entry which is preliminary data.</text>
</comment>
<evidence type="ECO:0000313" key="3">
    <source>
        <dbReference type="Proteomes" id="UP000248795"/>
    </source>
</evidence>
<dbReference type="EMBL" id="QKVK01000009">
    <property type="protein sequence ID" value="PZF75539.1"/>
    <property type="molecule type" value="Genomic_DNA"/>
</dbReference>
<dbReference type="Proteomes" id="UP000248795">
    <property type="component" value="Unassembled WGS sequence"/>
</dbReference>
<keyword evidence="3" id="KW-1185">Reference proteome</keyword>
<dbReference type="InterPro" id="IPR029063">
    <property type="entry name" value="SAM-dependent_MTases_sf"/>
</dbReference>
<evidence type="ECO:0000313" key="2">
    <source>
        <dbReference type="EMBL" id="PZF75539.1"/>
    </source>
</evidence>
<dbReference type="InterPro" id="IPR025714">
    <property type="entry name" value="Methyltranfer_dom"/>
</dbReference>
<proteinExistence type="predicted"/>
<dbReference type="CDD" id="cd02440">
    <property type="entry name" value="AdoMet_MTases"/>
    <property type="match status" value="1"/>
</dbReference>
<dbReference type="SUPFAM" id="SSF53335">
    <property type="entry name" value="S-adenosyl-L-methionine-dependent methyltransferases"/>
    <property type="match status" value="1"/>
</dbReference>
<name>A0A2W2BHA4_9HYPH</name>
<organism evidence="2 3">
    <name type="scientific">Aestuariivirga litoralis</name>
    <dbReference type="NCBI Taxonomy" id="2650924"/>
    <lineage>
        <taxon>Bacteria</taxon>
        <taxon>Pseudomonadati</taxon>
        <taxon>Pseudomonadota</taxon>
        <taxon>Alphaproteobacteria</taxon>
        <taxon>Hyphomicrobiales</taxon>
        <taxon>Aestuariivirgaceae</taxon>
        <taxon>Aestuariivirga</taxon>
    </lineage>
</organism>
<dbReference type="Gene3D" id="3.40.50.150">
    <property type="entry name" value="Vaccinia Virus protein VP39"/>
    <property type="match status" value="1"/>
</dbReference>
<accession>A0A2W2BHA4</accession>
<dbReference type="AlphaFoldDB" id="A0A2W2BHA4"/>
<evidence type="ECO:0000259" key="1">
    <source>
        <dbReference type="Pfam" id="PF13847"/>
    </source>
</evidence>
<protein>
    <recommendedName>
        <fullName evidence="1">Methyltransferase domain-containing protein</fullName>
    </recommendedName>
</protein>
<gene>
    <name evidence="2" type="ORF">DK847_16980</name>
</gene>
<feature type="domain" description="Methyltransferase" evidence="1">
    <location>
        <begin position="55"/>
        <end position="158"/>
    </location>
</feature>
<dbReference type="Pfam" id="PF13847">
    <property type="entry name" value="Methyltransf_31"/>
    <property type="match status" value="1"/>
</dbReference>
<reference evidence="3" key="1">
    <citation type="submission" date="2018-06" db="EMBL/GenBank/DDBJ databases">
        <title>Aestuariibacter litoralis strain KCTC 52945T.</title>
        <authorList>
            <person name="Li X."/>
            <person name="Salam N."/>
            <person name="Li J.-L."/>
            <person name="Chen Y.-M."/>
            <person name="Yang Z.-W."/>
            <person name="Zhang L.-Y."/>
            <person name="Han M.-X."/>
            <person name="Xiao M."/>
            <person name="Li W.-J."/>
        </authorList>
    </citation>
    <scope>NUCLEOTIDE SEQUENCE [LARGE SCALE GENOMIC DNA]</scope>
    <source>
        <strain evidence="3">KCTC 52945</strain>
    </source>
</reference>